<organism evidence="1 2">
    <name type="scientific">Aggregatibacter actinomycetemcomitans serotype e str. SC1083</name>
    <dbReference type="NCBI Taxonomy" id="907488"/>
    <lineage>
        <taxon>Bacteria</taxon>
        <taxon>Pseudomonadati</taxon>
        <taxon>Pseudomonadota</taxon>
        <taxon>Gammaproteobacteria</taxon>
        <taxon>Pasteurellales</taxon>
        <taxon>Pasteurellaceae</taxon>
        <taxon>Aggregatibacter</taxon>
    </lineage>
</organism>
<name>G4A6T6_AGGAC</name>
<gene>
    <name evidence="1" type="ORF">SC1083_0526</name>
</gene>
<proteinExistence type="predicted"/>
<dbReference type="Proteomes" id="UP000005508">
    <property type="component" value="Unassembled WGS sequence"/>
</dbReference>
<evidence type="ECO:0000313" key="1">
    <source>
        <dbReference type="EMBL" id="EGY34140.1"/>
    </source>
</evidence>
<dbReference type="PATRIC" id="fig|907488.3.peg.520"/>
<sequence>MYEIGKSISFNRLNIAFSTDEIKLKVVYTRHQFIFQLHGSKIELE</sequence>
<accession>G4A6T6</accession>
<dbReference type="AlphaFoldDB" id="G4A6T6"/>
<evidence type="ECO:0000313" key="2">
    <source>
        <dbReference type="Proteomes" id="UP000005508"/>
    </source>
</evidence>
<dbReference type="EMBL" id="AEJM01000016">
    <property type="protein sequence ID" value="EGY34140.1"/>
    <property type="molecule type" value="Genomic_DNA"/>
</dbReference>
<reference evidence="1 2" key="1">
    <citation type="submission" date="2010-10" db="EMBL/GenBank/DDBJ databases">
        <authorList>
            <person name="Chen C."/>
            <person name="Kittichotirat W."/>
            <person name="Asikainen S."/>
            <person name="Bumgarner R."/>
        </authorList>
    </citation>
    <scope>NUCLEOTIDE SEQUENCE [LARGE SCALE GENOMIC DNA]</scope>
    <source>
        <strain evidence="1 2">SC1083</strain>
    </source>
</reference>
<comment type="caution">
    <text evidence="1">The sequence shown here is derived from an EMBL/GenBank/DDBJ whole genome shotgun (WGS) entry which is preliminary data.</text>
</comment>
<protein>
    <submittedName>
        <fullName evidence="1">Uncharacterized protein</fullName>
    </submittedName>
</protein>